<organism evidence="2 3">
    <name type="scientific">Faecalicatena orotica</name>
    <dbReference type="NCBI Taxonomy" id="1544"/>
    <lineage>
        <taxon>Bacteria</taxon>
        <taxon>Bacillati</taxon>
        <taxon>Bacillota</taxon>
        <taxon>Clostridia</taxon>
        <taxon>Lachnospirales</taxon>
        <taxon>Lachnospiraceae</taxon>
        <taxon>Faecalicatena</taxon>
    </lineage>
</organism>
<feature type="domain" description="ThuA-like" evidence="1">
    <location>
        <begin position="8"/>
        <end position="253"/>
    </location>
</feature>
<dbReference type="PANTHER" id="PTHR40469:SF2">
    <property type="entry name" value="GALACTOSE-BINDING DOMAIN-LIKE SUPERFAMILY PROTEIN"/>
    <property type="match status" value="1"/>
</dbReference>
<evidence type="ECO:0000313" key="2">
    <source>
        <dbReference type="EMBL" id="PWJ28954.1"/>
    </source>
</evidence>
<dbReference type="EMBL" id="QGDL01000007">
    <property type="protein sequence ID" value="PWJ28954.1"/>
    <property type="molecule type" value="Genomic_DNA"/>
</dbReference>
<sequence>MSKTMYQILIVTGIVTSEHDPKTNRMLKRTLESTGRFQVKITEEFRGATAETLKGYDAVLFNYDGKADVKAPYIPLGDTAVETLCKFVADGGGIIIYHSSAIAQEEEFPDEFVKMIGGAFKFTNGGRKNPKLSFRVDTVKGDPICEDVPDYWYTAQDDLFVNIKWLEGNQVDILATVYDGEEDYDLNRMQKHLAKDYQNIDFSKLENLNKDHPVIWKNTYGKGRVFVPFIGHGIDTIRRPEFVSIFARGCEWACCGEVTIPYPDIQEEKRFAVWPYYDNISLAKMAELTEGI</sequence>
<name>A0A2Y9BDV7_9FIRM</name>
<dbReference type="SUPFAM" id="SSF52317">
    <property type="entry name" value="Class I glutamine amidotransferase-like"/>
    <property type="match status" value="1"/>
</dbReference>
<dbReference type="InterPro" id="IPR029010">
    <property type="entry name" value="ThuA-like"/>
</dbReference>
<dbReference type="RefSeq" id="WP_109731494.1">
    <property type="nucleotide sequence ID" value="NZ_BAAACK010000011.1"/>
</dbReference>
<accession>A0A2Y9BDV7</accession>
<dbReference type="Gene3D" id="3.40.50.880">
    <property type="match status" value="1"/>
</dbReference>
<proteinExistence type="predicted"/>
<dbReference type="Proteomes" id="UP000245845">
    <property type="component" value="Unassembled WGS sequence"/>
</dbReference>
<comment type="caution">
    <text evidence="2">The sequence shown here is derived from an EMBL/GenBank/DDBJ whole genome shotgun (WGS) entry which is preliminary data.</text>
</comment>
<reference evidence="2 3" key="1">
    <citation type="submission" date="2018-05" db="EMBL/GenBank/DDBJ databases">
        <title>The Hungate 1000. A catalogue of reference genomes from the rumen microbiome.</title>
        <authorList>
            <person name="Kelly W."/>
        </authorList>
    </citation>
    <scope>NUCLEOTIDE SEQUENCE [LARGE SCALE GENOMIC DNA]</scope>
    <source>
        <strain evidence="2 3">NLAE-zl-C242</strain>
    </source>
</reference>
<dbReference type="OrthoDB" id="9785923at2"/>
<protein>
    <recommendedName>
        <fullName evidence="1">ThuA-like domain-containing protein</fullName>
    </recommendedName>
</protein>
<evidence type="ECO:0000313" key="3">
    <source>
        <dbReference type="Proteomes" id="UP000245845"/>
    </source>
</evidence>
<dbReference type="PANTHER" id="PTHR40469">
    <property type="entry name" value="SECRETED GLYCOSYL HYDROLASE"/>
    <property type="match status" value="1"/>
</dbReference>
<keyword evidence="3" id="KW-1185">Reference proteome</keyword>
<dbReference type="Pfam" id="PF06283">
    <property type="entry name" value="ThuA"/>
    <property type="match status" value="1"/>
</dbReference>
<evidence type="ECO:0000259" key="1">
    <source>
        <dbReference type="Pfam" id="PF06283"/>
    </source>
</evidence>
<dbReference type="InterPro" id="IPR029062">
    <property type="entry name" value="Class_I_gatase-like"/>
</dbReference>
<gene>
    <name evidence="2" type="ORF">A8806_107102</name>
</gene>
<dbReference type="AlphaFoldDB" id="A0A2Y9BDV7"/>